<gene>
    <name evidence="4" type="ORF">VI08_18435</name>
</gene>
<dbReference type="AlphaFoldDB" id="A0A0F3K5H6"/>
<feature type="signal peptide" evidence="2">
    <location>
        <begin position="1"/>
        <end position="17"/>
    </location>
</feature>
<organism evidence="4 5">
    <name type="scientific">Luteibacter yeojuensis</name>
    <dbReference type="NCBI Taxonomy" id="345309"/>
    <lineage>
        <taxon>Bacteria</taxon>
        <taxon>Pseudomonadati</taxon>
        <taxon>Pseudomonadota</taxon>
        <taxon>Gammaproteobacteria</taxon>
        <taxon>Lysobacterales</taxon>
        <taxon>Rhodanobacteraceae</taxon>
        <taxon>Luteibacter</taxon>
    </lineage>
</organism>
<dbReference type="Pfam" id="PF13505">
    <property type="entry name" value="OMP_b-brl"/>
    <property type="match status" value="1"/>
</dbReference>
<keyword evidence="1 2" id="KW-0732">Signal</keyword>
<evidence type="ECO:0000259" key="3">
    <source>
        <dbReference type="Pfam" id="PF13505"/>
    </source>
</evidence>
<dbReference type="PATRIC" id="fig|345309.4.peg.3497"/>
<proteinExistence type="predicted"/>
<reference evidence="4 5" key="1">
    <citation type="submission" date="2015-03" db="EMBL/GenBank/DDBJ databases">
        <title>Draft genome sequence of Luteibacter yeojuensis strain SU11.</title>
        <authorList>
            <person name="Sulaiman J."/>
            <person name="Priya K."/>
            <person name="Chan K.-G."/>
        </authorList>
    </citation>
    <scope>NUCLEOTIDE SEQUENCE [LARGE SCALE GENOMIC DNA]</scope>
    <source>
        <strain evidence="4 5">SU11</strain>
    </source>
</reference>
<evidence type="ECO:0000256" key="2">
    <source>
        <dbReference type="SAM" id="SignalP"/>
    </source>
</evidence>
<dbReference type="SUPFAM" id="SSF56925">
    <property type="entry name" value="OMPA-like"/>
    <property type="match status" value="1"/>
</dbReference>
<keyword evidence="5" id="KW-1185">Reference proteome</keyword>
<sequence>MATAIALALSSFSAVSAADTGIFVRVSGGNSHYDIKDASGYDKTDHTLSGVVGWRWITDHPFAFGVEAGYIDLGKLSYSETTHYDVAWIGNPGIDETTNAKYNAKGLLAGVNAKWNLDGRVTITARVGAVNTRTSARVSGYVIYNGVTTTYPGDEVHQSDTGIYGGLGVGYDFNRHFGMSLTYDHYRFKAGSSIVGSAKVNVGVFGVAAEVRF</sequence>
<feature type="domain" description="Outer membrane protein beta-barrel" evidence="3">
    <location>
        <begin position="5"/>
        <end position="213"/>
    </location>
</feature>
<name>A0A0F3K5H6_9GAMM</name>
<dbReference type="InterPro" id="IPR011250">
    <property type="entry name" value="OMP/PagP_B-barrel"/>
</dbReference>
<evidence type="ECO:0000313" key="5">
    <source>
        <dbReference type="Proteomes" id="UP000033651"/>
    </source>
</evidence>
<evidence type="ECO:0000313" key="4">
    <source>
        <dbReference type="EMBL" id="KJV26458.1"/>
    </source>
</evidence>
<dbReference type="Gene3D" id="2.40.160.20">
    <property type="match status" value="1"/>
</dbReference>
<dbReference type="InterPro" id="IPR027385">
    <property type="entry name" value="Beta-barrel_OMP"/>
</dbReference>
<comment type="caution">
    <text evidence="4">The sequence shown here is derived from an EMBL/GenBank/DDBJ whole genome shotgun (WGS) entry which is preliminary data.</text>
</comment>
<dbReference type="Proteomes" id="UP000033651">
    <property type="component" value="Unassembled WGS sequence"/>
</dbReference>
<dbReference type="EMBL" id="JZRB01000056">
    <property type="protein sequence ID" value="KJV26458.1"/>
    <property type="molecule type" value="Genomic_DNA"/>
</dbReference>
<accession>A0A0F3K5H6</accession>
<feature type="chain" id="PRO_5002462827" description="Outer membrane protein beta-barrel domain-containing protein" evidence="2">
    <location>
        <begin position="18"/>
        <end position="213"/>
    </location>
</feature>
<evidence type="ECO:0000256" key="1">
    <source>
        <dbReference type="ARBA" id="ARBA00022729"/>
    </source>
</evidence>
<protein>
    <recommendedName>
        <fullName evidence="3">Outer membrane protein beta-barrel domain-containing protein</fullName>
    </recommendedName>
</protein>